<organism evidence="3 4">
    <name type="scientific">Symbiodinium pilosum</name>
    <name type="common">Dinoflagellate</name>
    <dbReference type="NCBI Taxonomy" id="2952"/>
    <lineage>
        <taxon>Eukaryota</taxon>
        <taxon>Sar</taxon>
        <taxon>Alveolata</taxon>
        <taxon>Dinophyceae</taxon>
        <taxon>Suessiales</taxon>
        <taxon>Symbiodiniaceae</taxon>
        <taxon>Symbiodinium</taxon>
    </lineage>
</organism>
<protein>
    <submittedName>
        <fullName evidence="3">HERC2 protein</fullName>
    </submittedName>
</protein>
<dbReference type="OrthoDB" id="10327055at2759"/>
<evidence type="ECO:0000313" key="4">
    <source>
        <dbReference type="Proteomes" id="UP000649617"/>
    </source>
</evidence>
<feature type="region of interest" description="Disordered" evidence="2">
    <location>
        <begin position="92"/>
        <end position="123"/>
    </location>
</feature>
<reference evidence="3" key="1">
    <citation type="submission" date="2021-02" db="EMBL/GenBank/DDBJ databases">
        <authorList>
            <person name="Dougan E. K."/>
            <person name="Rhodes N."/>
            <person name="Thang M."/>
            <person name="Chan C."/>
        </authorList>
    </citation>
    <scope>NUCLEOTIDE SEQUENCE</scope>
</reference>
<accession>A0A812VFS3</accession>
<name>A0A812VFS3_SYMPI</name>
<feature type="non-terminal residue" evidence="3">
    <location>
        <position position="1"/>
    </location>
</feature>
<sequence>QPQRLIWMLLALPKSSCEYLEALFRQSGSPRPQEFELLKFLHVKAQEQWQLIEQQAQALQLLEQELEHFKAELIRLKEKRRAERQRLATRSLACGAQRRPRRRALDVEGHLNLPTSALPSPSR</sequence>
<evidence type="ECO:0000256" key="2">
    <source>
        <dbReference type="SAM" id="MobiDB-lite"/>
    </source>
</evidence>
<gene>
    <name evidence="3" type="primary">HERC2</name>
    <name evidence="3" type="ORF">SPIL2461_LOCUS16206</name>
</gene>
<comment type="caution">
    <text evidence="3">The sequence shown here is derived from an EMBL/GenBank/DDBJ whole genome shotgun (WGS) entry which is preliminary data.</text>
</comment>
<keyword evidence="4" id="KW-1185">Reference proteome</keyword>
<proteinExistence type="predicted"/>
<keyword evidence="1" id="KW-0175">Coiled coil</keyword>
<evidence type="ECO:0000313" key="3">
    <source>
        <dbReference type="EMBL" id="CAE7617137.1"/>
    </source>
</evidence>
<feature type="non-terminal residue" evidence="3">
    <location>
        <position position="123"/>
    </location>
</feature>
<dbReference type="EMBL" id="CAJNIZ010041779">
    <property type="protein sequence ID" value="CAE7617137.1"/>
    <property type="molecule type" value="Genomic_DNA"/>
</dbReference>
<feature type="compositionally biased region" description="Polar residues" evidence="2">
    <location>
        <begin position="113"/>
        <end position="123"/>
    </location>
</feature>
<feature type="coiled-coil region" evidence="1">
    <location>
        <begin position="52"/>
        <end position="86"/>
    </location>
</feature>
<dbReference type="Proteomes" id="UP000649617">
    <property type="component" value="Unassembled WGS sequence"/>
</dbReference>
<dbReference type="AlphaFoldDB" id="A0A812VFS3"/>
<evidence type="ECO:0000256" key="1">
    <source>
        <dbReference type="SAM" id="Coils"/>
    </source>
</evidence>